<organism evidence="1">
    <name type="scientific">uncultured Synechococcales cyanobacterium</name>
    <dbReference type="NCBI Taxonomy" id="1936017"/>
    <lineage>
        <taxon>Bacteria</taxon>
        <taxon>Bacillati</taxon>
        <taxon>Cyanobacteriota</taxon>
        <taxon>Cyanophyceae</taxon>
        <taxon>Synechococcales</taxon>
        <taxon>environmental samples</taxon>
    </lineage>
</organism>
<name>A0A6J4UYT8_9CYAN</name>
<dbReference type="AlphaFoldDB" id="A0A6J4UYT8"/>
<accession>A0A6J4UYT8</accession>
<dbReference type="EMBL" id="CADCWO010000050">
    <property type="protein sequence ID" value="CAA9563192.1"/>
    <property type="molecule type" value="Genomic_DNA"/>
</dbReference>
<sequence length="65" mass="7213">MAFCSVVNFLRFLGGMGTSSFCFHLYGSVHFVGGSPERSCFPALNIALQKYLMVYAIHPHLWAIA</sequence>
<reference evidence="1" key="1">
    <citation type="submission" date="2020-02" db="EMBL/GenBank/DDBJ databases">
        <authorList>
            <person name="Meier V. D."/>
        </authorList>
    </citation>
    <scope>NUCLEOTIDE SEQUENCE</scope>
    <source>
        <strain evidence="1">AVDCRST_MAG81</strain>
    </source>
</reference>
<protein>
    <submittedName>
        <fullName evidence="1">Uncharacterized protein</fullName>
    </submittedName>
</protein>
<evidence type="ECO:0000313" key="1">
    <source>
        <dbReference type="EMBL" id="CAA9563192.1"/>
    </source>
</evidence>
<gene>
    <name evidence="1" type="ORF">AVDCRST_MAG81-825</name>
</gene>
<proteinExistence type="predicted"/>